<protein>
    <submittedName>
        <fullName evidence="1">Uncharacterized protein</fullName>
    </submittedName>
</protein>
<dbReference type="AlphaFoldDB" id="A0A151M8B5"/>
<proteinExistence type="predicted"/>
<comment type="caution">
    <text evidence="1">The sequence shown here is derived from an EMBL/GenBank/DDBJ whole genome shotgun (WGS) entry which is preliminary data.</text>
</comment>
<dbReference type="Proteomes" id="UP000050525">
    <property type="component" value="Unassembled WGS sequence"/>
</dbReference>
<evidence type="ECO:0000313" key="1">
    <source>
        <dbReference type="EMBL" id="KYO20731.1"/>
    </source>
</evidence>
<keyword evidence="2" id="KW-1185">Reference proteome</keyword>
<evidence type="ECO:0000313" key="2">
    <source>
        <dbReference type="Proteomes" id="UP000050525"/>
    </source>
</evidence>
<accession>A0A151M8B5</accession>
<sequence>MGSKGHQQHPRRRGDQRGGVFAAAILSPHNGDRSCAPRAPRLSPVAIAARLATPGAQATEAIGCWFLIPPRTLQFCSARIYNTGCIYQSKNKK</sequence>
<gene>
    <name evidence="1" type="ORF">Y1Q_0012604</name>
</gene>
<dbReference type="EMBL" id="AKHW03006358">
    <property type="protein sequence ID" value="KYO20731.1"/>
    <property type="molecule type" value="Genomic_DNA"/>
</dbReference>
<reference evidence="1 2" key="1">
    <citation type="journal article" date="2012" name="Genome Biol.">
        <title>Sequencing three crocodilian genomes to illuminate the evolution of archosaurs and amniotes.</title>
        <authorList>
            <person name="St John J.A."/>
            <person name="Braun E.L."/>
            <person name="Isberg S.R."/>
            <person name="Miles L.G."/>
            <person name="Chong A.Y."/>
            <person name="Gongora J."/>
            <person name="Dalzell P."/>
            <person name="Moran C."/>
            <person name="Bed'hom B."/>
            <person name="Abzhanov A."/>
            <person name="Burgess S.C."/>
            <person name="Cooksey A.M."/>
            <person name="Castoe T.A."/>
            <person name="Crawford N.G."/>
            <person name="Densmore L.D."/>
            <person name="Drew J.C."/>
            <person name="Edwards S.V."/>
            <person name="Faircloth B.C."/>
            <person name="Fujita M.K."/>
            <person name="Greenwold M.J."/>
            <person name="Hoffmann F.G."/>
            <person name="Howard J.M."/>
            <person name="Iguchi T."/>
            <person name="Janes D.E."/>
            <person name="Khan S.Y."/>
            <person name="Kohno S."/>
            <person name="de Koning A.J."/>
            <person name="Lance S.L."/>
            <person name="McCarthy F.M."/>
            <person name="McCormack J.E."/>
            <person name="Merchant M.E."/>
            <person name="Peterson D.G."/>
            <person name="Pollock D.D."/>
            <person name="Pourmand N."/>
            <person name="Raney B.J."/>
            <person name="Roessler K.A."/>
            <person name="Sanford J.R."/>
            <person name="Sawyer R.H."/>
            <person name="Schmidt C.J."/>
            <person name="Triplett E.W."/>
            <person name="Tuberville T.D."/>
            <person name="Venegas-Anaya M."/>
            <person name="Howard J.T."/>
            <person name="Jarvis E.D."/>
            <person name="Guillette L.J.Jr."/>
            <person name="Glenn T.C."/>
            <person name="Green R.E."/>
            <person name="Ray D.A."/>
        </authorList>
    </citation>
    <scope>NUCLEOTIDE SEQUENCE [LARGE SCALE GENOMIC DNA]</scope>
    <source>
        <strain evidence="1">KSC_2009_1</strain>
    </source>
</reference>
<organism evidence="1 2">
    <name type="scientific">Alligator mississippiensis</name>
    <name type="common">American alligator</name>
    <dbReference type="NCBI Taxonomy" id="8496"/>
    <lineage>
        <taxon>Eukaryota</taxon>
        <taxon>Metazoa</taxon>
        <taxon>Chordata</taxon>
        <taxon>Craniata</taxon>
        <taxon>Vertebrata</taxon>
        <taxon>Euteleostomi</taxon>
        <taxon>Archelosauria</taxon>
        <taxon>Archosauria</taxon>
        <taxon>Crocodylia</taxon>
        <taxon>Alligatoridae</taxon>
        <taxon>Alligatorinae</taxon>
        <taxon>Alligator</taxon>
    </lineage>
</organism>
<name>A0A151M8B5_ALLMI</name>